<gene>
    <name evidence="5" type="ORF">ONB1V03_LOCUS16171</name>
</gene>
<dbReference type="EMBL" id="OC932592">
    <property type="protein sequence ID" value="CAD7659576.1"/>
    <property type="molecule type" value="Genomic_DNA"/>
</dbReference>
<dbReference type="PRINTS" id="PR00080">
    <property type="entry name" value="SDRFAMILY"/>
</dbReference>
<evidence type="ECO:0000256" key="4">
    <source>
        <dbReference type="RuleBase" id="RU000363"/>
    </source>
</evidence>
<comment type="similarity">
    <text evidence="1 4">Belongs to the short-chain dehydrogenases/reductases (SDR) family.</text>
</comment>
<dbReference type="PANTHER" id="PTHR43963">
    <property type="entry name" value="CARBONYL REDUCTASE 1-RELATED"/>
    <property type="match status" value="1"/>
</dbReference>
<dbReference type="OrthoDB" id="7289984at2759"/>
<evidence type="ECO:0000256" key="3">
    <source>
        <dbReference type="ARBA" id="ARBA00023002"/>
    </source>
</evidence>
<dbReference type="Proteomes" id="UP000728032">
    <property type="component" value="Unassembled WGS sequence"/>
</dbReference>
<accession>A0A7R9MIB2</accession>
<dbReference type="Pfam" id="PF00106">
    <property type="entry name" value="adh_short"/>
    <property type="match status" value="1"/>
</dbReference>
<dbReference type="InterPro" id="IPR036291">
    <property type="entry name" value="NAD(P)-bd_dom_sf"/>
</dbReference>
<reference evidence="5" key="1">
    <citation type="submission" date="2020-11" db="EMBL/GenBank/DDBJ databases">
        <authorList>
            <person name="Tran Van P."/>
        </authorList>
    </citation>
    <scope>NUCLEOTIDE SEQUENCE</scope>
</reference>
<name>A0A7R9MIB2_9ACAR</name>
<protein>
    <recommendedName>
        <fullName evidence="7">Carbonyl reductase</fullName>
    </recommendedName>
</protein>
<keyword evidence="6" id="KW-1185">Reference proteome</keyword>
<dbReference type="EMBL" id="CAJPVJ010017767">
    <property type="protein sequence ID" value="CAG2176738.1"/>
    <property type="molecule type" value="Genomic_DNA"/>
</dbReference>
<proteinExistence type="inferred from homology"/>
<dbReference type="SUPFAM" id="SSF51735">
    <property type="entry name" value="NAD(P)-binding Rossmann-fold domains"/>
    <property type="match status" value="1"/>
</dbReference>
<evidence type="ECO:0000313" key="6">
    <source>
        <dbReference type="Proteomes" id="UP000728032"/>
    </source>
</evidence>
<dbReference type="InterPro" id="IPR002347">
    <property type="entry name" value="SDR_fam"/>
</dbReference>
<dbReference type="GO" id="GO:0016491">
    <property type="term" value="F:oxidoreductase activity"/>
    <property type="evidence" value="ECO:0007669"/>
    <property type="project" value="UniProtKB-KW"/>
</dbReference>
<dbReference type="PANTHER" id="PTHR43963:SF6">
    <property type="entry name" value="CHAIN DEHYDROGENASE FAMILY PROTEIN, PUTATIVE (AFU_ORTHOLOGUE AFUA_3G15350)-RELATED"/>
    <property type="match status" value="1"/>
</dbReference>
<dbReference type="Gene3D" id="3.40.50.720">
    <property type="entry name" value="NAD(P)-binding Rossmann-like Domain"/>
    <property type="match status" value="1"/>
</dbReference>
<keyword evidence="2" id="KW-0521">NADP</keyword>
<evidence type="ECO:0008006" key="7">
    <source>
        <dbReference type="Google" id="ProtNLM"/>
    </source>
</evidence>
<evidence type="ECO:0000256" key="2">
    <source>
        <dbReference type="ARBA" id="ARBA00022857"/>
    </source>
</evidence>
<dbReference type="AlphaFoldDB" id="A0A7R9MIB2"/>
<evidence type="ECO:0000256" key="1">
    <source>
        <dbReference type="ARBA" id="ARBA00006484"/>
    </source>
</evidence>
<sequence>MVKRVAVVTGANKGIGLAIVRNLCGNEFDGDVILTARDCDRGKAAVEALSGAGLNPIYHRLDITDAESVEELTGYLRDNYSGVDVLVNSAAIAYGYGTQTAVGEQASRTMGTNFYGTRRLCRRLLPIMRPNGRLVNLTSTYGVLTSITDDGLRRRFLAPDLSDEQLMALADEYVTDAREGRHVAKGWPKSTYIASKVFVTALTRVQQRQLDADGTDRRIVANAVNPGVVPTDLNGHRGHRSPDEGADAATYLALLPPHCDQPSGALVWWDRRVVDWA</sequence>
<evidence type="ECO:0000313" key="5">
    <source>
        <dbReference type="EMBL" id="CAD7659576.1"/>
    </source>
</evidence>
<keyword evidence="3" id="KW-0560">Oxidoreductase</keyword>
<dbReference type="PRINTS" id="PR00081">
    <property type="entry name" value="GDHRDH"/>
</dbReference>
<organism evidence="5">
    <name type="scientific">Oppiella nova</name>
    <dbReference type="NCBI Taxonomy" id="334625"/>
    <lineage>
        <taxon>Eukaryota</taxon>
        <taxon>Metazoa</taxon>
        <taxon>Ecdysozoa</taxon>
        <taxon>Arthropoda</taxon>
        <taxon>Chelicerata</taxon>
        <taxon>Arachnida</taxon>
        <taxon>Acari</taxon>
        <taxon>Acariformes</taxon>
        <taxon>Sarcoptiformes</taxon>
        <taxon>Oribatida</taxon>
        <taxon>Brachypylina</taxon>
        <taxon>Oppioidea</taxon>
        <taxon>Oppiidae</taxon>
        <taxon>Oppiella</taxon>
    </lineage>
</organism>